<organism evidence="1 2">
    <name type="scientific">Cirrhinus mrigala</name>
    <name type="common">Mrigala</name>
    <dbReference type="NCBI Taxonomy" id="683832"/>
    <lineage>
        <taxon>Eukaryota</taxon>
        <taxon>Metazoa</taxon>
        <taxon>Chordata</taxon>
        <taxon>Craniata</taxon>
        <taxon>Vertebrata</taxon>
        <taxon>Euteleostomi</taxon>
        <taxon>Actinopterygii</taxon>
        <taxon>Neopterygii</taxon>
        <taxon>Teleostei</taxon>
        <taxon>Ostariophysi</taxon>
        <taxon>Cypriniformes</taxon>
        <taxon>Cyprinidae</taxon>
        <taxon>Labeoninae</taxon>
        <taxon>Labeonini</taxon>
        <taxon>Cirrhinus</taxon>
    </lineage>
</organism>
<name>A0ABD0PR55_CIRMR</name>
<sequence length="50" mass="5599">EDGGTVCEAPPLSFTLLSFSDLVSKATPLLEEDPAYWERFQNKKEAPSRQ</sequence>
<keyword evidence="2" id="KW-1185">Reference proteome</keyword>
<dbReference type="Proteomes" id="UP001529510">
    <property type="component" value="Unassembled WGS sequence"/>
</dbReference>
<reference evidence="1 2" key="1">
    <citation type="submission" date="2024-05" db="EMBL/GenBank/DDBJ databases">
        <title>Genome sequencing and assembly of Indian major carp, Cirrhinus mrigala (Hamilton, 1822).</title>
        <authorList>
            <person name="Mohindra V."/>
            <person name="Chowdhury L.M."/>
            <person name="Lal K."/>
            <person name="Jena J.K."/>
        </authorList>
    </citation>
    <scope>NUCLEOTIDE SEQUENCE [LARGE SCALE GENOMIC DNA]</scope>
    <source>
        <strain evidence="1">CM1030</strain>
        <tissue evidence="1">Blood</tissue>
    </source>
</reference>
<gene>
    <name evidence="1" type="ORF">M9458_031124</name>
</gene>
<dbReference type="AlphaFoldDB" id="A0ABD0PR55"/>
<evidence type="ECO:0000313" key="2">
    <source>
        <dbReference type="Proteomes" id="UP001529510"/>
    </source>
</evidence>
<comment type="caution">
    <text evidence="1">The sequence shown here is derived from an EMBL/GenBank/DDBJ whole genome shotgun (WGS) entry which is preliminary data.</text>
</comment>
<protein>
    <submittedName>
        <fullName evidence="1">Uncharacterized protein</fullName>
    </submittedName>
</protein>
<dbReference type="EMBL" id="JAMKFB020000015">
    <property type="protein sequence ID" value="KAL0175156.1"/>
    <property type="molecule type" value="Genomic_DNA"/>
</dbReference>
<evidence type="ECO:0000313" key="1">
    <source>
        <dbReference type="EMBL" id="KAL0175156.1"/>
    </source>
</evidence>
<accession>A0ABD0PR55</accession>
<feature type="non-terminal residue" evidence="1">
    <location>
        <position position="50"/>
    </location>
</feature>
<proteinExistence type="predicted"/>
<feature type="non-terminal residue" evidence="1">
    <location>
        <position position="1"/>
    </location>
</feature>